<feature type="region of interest" description="Disordered" evidence="1">
    <location>
        <begin position="36"/>
        <end position="58"/>
    </location>
</feature>
<dbReference type="EMBL" id="VSRR010006787">
    <property type="protein sequence ID" value="MPC45564.1"/>
    <property type="molecule type" value="Genomic_DNA"/>
</dbReference>
<name>A0A5B7FMI7_PORTR</name>
<sequence length="99" mass="10871">MARRPHLPPELLPCSSRPSPPFLAHHVRLPHSPCLSRPSVSPSLFSRGQKTSDQTLSLPPSLLSLSQLDLRAPFTFTPLASLRPRGVPQHREIPLLSAS</sequence>
<dbReference type="AlphaFoldDB" id="A0A5B7FMI7"/>
<evidence type="ECO:0000313" key="2">
    <source>
        <dbReference type="EMBL" id="MPC45564.1"/>
    </source>
</evidence>
<protein>
    <submittedName>
        <fullName evidence="2">Uncharacterized protein</fullName>
    </submittedName>
</protein>
<feature type="compositionally biased region" description="Polar residues" evidence="1">
    <location>
        <begin position="38"/>
        <end position="49"/>
    </location>
</feature>
<comment type="caution">
    <text evidence="2">The sequence shown here is derived from an EMBL/GenBank/DDBJ whole genome shotgun (WGS) entry which is preliminary data.</text>
</comment>
<gene>
    <name evidence="2" type="ORF">E2C01_039267</name>
</gene>
<reference evidence="2 3" key="1">
    <citation type="submission" date="2019-05" db="EMBL/GenBank/DDBJ databases">
        <title>Another draft genome of Portunus trituberculatus and its Hox gene families provides insights of decapod evolution.</title>
        <authorList>
            <person name="Jeong J.-H."/>
            <person name="Song I."/>
            <person name="Kim S."/>
            <person name="Choi T."/>
            <person name="Kim D."/>
            <person name="Ryu S."/>
            <person name="Kim W."/>
        </authorList>
    </citation>
    <scope>NUCLEOTIDE SEQUENCE [LARGE SCALE GENOMIC DNA]</scope>
    <source>
        <tissue evidence="2">Muscle</tissue>
    </source>
</reference>
<organism evidence="2 3">
    <name type="scientific">Portunus trituberculatus</name>
    <name type="common">Swimming crab</name>
    <name type="synonym">Neptunus trituberculatus</name>
    <dbReference type="NCBI Taxonomy" id="210409"/>
    <lineage>
        <taxon>Eukaryota</taxon>
        <taxon>Metazoa</taxon>
        <taxon>Ecdysozoa</taxon>
        <taxon>Arthropoda</taxon>
        <taxon>Crustacea</taxon>
        <taxon>Multicrustacea</taxon>
        <taxon>Malacostraca</taxon>
        <taxon>Eumalacostraca</taxon>
        <taxon>Eucarida</taxon>
        <taxon>Decapoda</taxon>
        <taxon>Pleocyemata</taxon>
        <taxon>Brachyura</taxon>
        <taxon>Eubrachyura</taxon>
        <taxon>Portunoidea</taxon>
        <taxon>Portunidae</taxon>
        <taxon>Portuninae</taxon>
        <taxon>Portunus</taxon>
    </lineage>
</organism>
<dbReference type="Proteomes" id="UP000324222">
    <property type="component" value="Unassembled WGS sequence"/>
</dbReference>
<proteinExistence type="predicted"/>
<keyword evidence="3" id="KW-1185">Reference proteome</keyword>
<accession>A0A5B7FMI7</accession>
<evidence type="ECO:0000313" key="3">
    <source>
        <dbReference type="Proteomes" id="UP000324222"/>
    </source>
</evidence>
<evidence type="ECO:0000256" key="1">
    <source>
        <dbReference type="SAM" id="MobiDB-lite"/>
    </source>
</evidence>